<sequence>MTAFAPSARVSGGRIRGRAERGHVVFRGIPYAAPPQGAGRFAAPSPAPSWDGVRDATEPGPTAPAPARDFGRLDLTPVLGRPVRGAGYLTVTVTTPDPAAGGLPVLVFVHGGGFTAGTGQADLYDGAGFARDGVVVVTLNYRLGIAGWLDLPDAPANRGLLDVIAALEWVQDNIRAFGGAPDRVTVAGQSAGAMITAALLAAPRAVGLFQRAISQSGSGECAFLPGQAALATRAVGAALGLPPGGVTAAALADLPDDRLVAVLGGIPPIDHAAHGFRDPSLGASPCKPVIDGVVLTGQPSEVLVPAATDLLIGTNTDEADLYLVPAGRIATATERDLLAAARRRYPDSEARVATYRAAHPDATPGGLLARVVTDAFVQGSRGLADAHARRSTGRTYRYEFGWRPGSFGGALGACHCAELPFVFGTADLPSLHGDTALAGPGPTPADLVTEVHRAWVRFIAEGDPGWAGEGTHVFAPDGASAAFVQQ</sequence>
<dbReference type="Pfam" id="PF00135">
    <property type="entry name" value="COesterase"/>
    <property type="match status" value="1"/>
</dbReference>
<evidence type="ECO:0000313" key="7">
    <source>
        <dbReference type="Proteomes" id="UP001597417"/>
    </source>
</evidence>
<dbReference type="PROSITE" id="PS00122">
    <property type="entry name" value="CARBOXYLESTERASE_B_1"/>
    <property type="match status" value="1"/>
</dbReference>
<dbReference type="PRINTS" id="PR00878">
    <property type="entry name" value="CHOLNESTRASE"/>
</dbReference>
<keyword evidence="2 3" id="KW-0378">Hydrolase</keyword>
<dbReference type="InterPro" id="IPR002018">
    <property type="entry name" value="CarbesteraseB"/>
</dbReference>
<evidence type="ECO:0000259" key="5">
    <source>
        <dbReference type="Pfam" id="PF00135"/>
    </source>
</evidence>
<reference evidence="7" key="1">
    <citation type="journal article" date="2019" name="Int. J. Syst. Evol. Microbiol.">
        <title>The Global Catalogue of Microorganisms (GCM) 10K type strain sequencing project: providing services to taxonomists for standard genome sequencing and annotation.</title>
        <authorList>
            <consortium name="The Broad Institute Genomics Platform"/>
            <consortium name="The Broad Institute Genome Sequencing Center for Infectious Disease"/>
            <person name="Wu L."/>
            <person name="Ma J."/>
        </authorList>
    </citation>
    <scope>NUCLEOTIDE SEQUENCE [LARGE SCALE GENOMIC DNA]</scope>
    <source>
        <strain evidence="7">CGMCC 4.7645</strain>
    </source>
</reference>
<protein>
    <recommendedName>
        <fullName evidence="3">Carboxylic ester hydrolase</fullName>
        <ecNumber evidence="3">3.1.1.-</ecNumber>
    </recommendedName>
</protein>
<dbReference type="Proteomes" id="UP001597417">
    <property type="component" value="Unassembled WGS sequence"/>
</dbReference>
<dbReference type="InterPro" id="IPR029058">
    <property type="entry name" value="AB_hydrolase_fold"/>
</dbReference>
<dbReference type="Gene3D" id="3.40.50.1820">
    <property type="entry name" value="alpha/beta hydrolase"/>
    <property type="match status" value="1"/>
</dbReference>
<dbReference type="EC" id="3.1.1.-" evidence="3"/>
<dbReference type="InterPro" id="IPR050309">
    <property type="entry name" value="Type-B_Carboxylest/Lipase"/>
</dbReference>
<evidence type="ECO:0000256" key="2">
    <source>
        <dbReference type="ARBA" id="ARBA00022801"/>
    </source>
</evidence>
<evidence type="ECO:0000313" key="6">
    <source>
        <dbReference type="EMBL" id="MFD2421072.1"/>
    </source>
</evidence>
<evidence type="ECO:0000256" key="3">
    <source>
        <dbReference type="RuleBase" id="RU361235"/>
    </source>
</evidence>
<evidence type="ECO:0000256" key="1">
    <source>
        <dbReference type="ARBA" id="ARBA00005964"/>
    </source>
</evidence>
<accession>A0ABW5G4R5</accession>
<keyword evidence="7" id="KW-1185">Reference proteome</keyword>
<feature type="region of interest" description="Disordered" evidence="4">
    <location>
        <begin position="37"/>
        <end position="71"/>
    </location>
</feature>
<dbReference type="InterPro" id="IPR000997">
    <property type="entry name" value="Cholinesterase"/>
</dbReference>
<dbReference type="InterPro" id="IPR019826">
    <property type="entry name" value="Carboxylesterase_B_AS"/>
</dbReference>
<dbReference type="SUPFAM" id="SSF53474">
    <property type="entry name" value="alpha/beta-Hydrolases"/>
    <property type="match status" value="1"/>
</dbReference>
<dbReference type="EMBL" id="JBHUKR010000021">
    <property type="protein sequence ID" value="MFD2421072.1"/>
    <property type="molecule type" value="Genomic_DNA"/>
</dbReference>
<organism evidence="6 7">
    <name type="scientific">Amycolatopsis pigmentata</name>
    <dbReference type="NCBI Taxonomy" id="450801"/>
    <lineage>
        <taxon>Bacteria</taxon>
        <taxon>Bacillati</taxon>
        <taxon>Actinomycetota</taxon>
        <taxon>Actinomycetes</taxon>
        <taxon>Pseudonocardiales</taxon>
        <taxon>Pseudonocardiaceae</taxon>
        <taxon>Amycolatopsis</taxon>
    </lineage>
</organism>
<name>A0ABW5G4R5_9PSEU</name>
<feature type="domain" description="Carboxylesterase type B" evidence="5">
    <location>
        <begin position="7"/>
        <end position="464"/>
    </location>
</feature>
<dbReference type="PANTHER" id="PTHR11559">
    <property type="entry name" value="CARBOXYLESTERASE"/>
    <property type="match status" value="1"/>
</dbReference>
<dbReference type="RefSeq" id="WP_378269462.1">
    <property type="nucleotide sequence ID" value="NZ_JBHUKR010000021.1"/>
</dbReference>
<comment type="similarity">
    <text evidence="1 3">Belongs to the type-B carboxylesterase/lipase family.</text>
</comment>
<evidence type="ECO:0000256" key="4">
    <source>
        <dbReference type="SAM" id="MobiDB-lite"/>
    </source>
</evidence>
<gene>
    <name evidence="6" type="ORF">ACFSXZ_32565</name>
</gene>
<proteinExistence type="inferred from homology"/>
<comment type="caution">
    <text evidence="6">The sequence shown here is derived from an EMBL/GenBank/DDBJ whole genome shotgun (WGS) entry which is preliminary data.</text>
</comment>